<evidence type="ECO:0000256" key="4">
    <source>
        <dbReference type="ARBA" id="ARBA00004613"/>
    </source>
</evidence>
<evidence type="ECO:0000256" key="17">
    <source>
        <dbReference type="ARBA" id="ARBA00023180"/>
    </source>
</evidence>
<evidence type="ECO:0000256" key="9">
    <source>
        <dbReference type="ARBA" id="ARBA00022723"/>
    </source>
</evidence>
<dbReference type="SUPFAM" id="SSF53187">
    <property type="entry name" value="Zn-dependent exopeptidases"/>
    <property type="match status" value="1"/>
</dbReference>
<accession>A0A4D6GY32</accession>
<keyword evidence="12" id="KW-0256">Endoplasmic reticulum</keyword>
<evidence type="ECO:0000259" key="21">
    <source>
        <dbReference type="Pfam" id="PF02225"/>
    </source>
</evidence>
<dbReference type="GO" id="GO:0006508">
    <property type="term" value="P:proteolysis"/>
    <property type="evidence" value="ECO:0007669"/>
    <property type="project" value="UniProtKB-KW"/>
</dbReference>
<dbReference type="GO" id="GO:0004177">
    <property type="term" value="F:aminopeptidase activity"/>
    <property type="evidence" value="ECO:0007669"/>
    <property type="project" value="UniProtKB-KW"/>
</dbReference>
<proteinExistence type="predicted"/>
<comment type="subcellular location">
    <subcellularLocation>
        <location evidence="1">Endoplasmic reticulum</location>
    </subcellularLocation>
    <subcellularLocation>
        <location evidence="3">Golgi apparatus</location>
    </subcellularLocation>
    <subcellularLocation>
        <location evidence="2">Lysosome</location>
    </subcellularLocation>
    <subcellularLocation>
        <location evidence="4">Secreted</location>
    </subcellularLocation>
</comment>
<sequence>MDAVPRALGQAWTDDTPWDVLTALTALDSRMAGHAGDRRAAEHVVDALGEAGVRDATTEPFPLPVWTRGDCALRVTAPDERAFDAIALPYAPAGTATGRLVSAGYGAPAGFDGVDVEGAVVVASTGSPPGGERVHRMEKYGRAVAGGAAGFVFHNQRDGQLPQTGALRGGRVGERPAASVSGEVGSWLEAYAERGGAAELTVDAHTEPGTGVNTHGVLGPDTPTEVVVIAHHDAHDIGEGALDNGCGVATLVAAARVLAAMESVLETRVRLGTVSGEEVGLVGASALADSLDTDAVRAVVNLDGAGRYRTLRAFLHATPAFADVLAAVEDAAGHPIDVVDTLHPYSDHWPFLRAGVPAVQLHSVTPERGRGWGHTQADTRDKVDARTLREHGMLAALLVRELAREDTTIPRASQATLRQRLVDAGMRSGMVAADVWPAAWD</sequence>
<dbReference type="InterPro" id="IPR039866">
    <property type="entry name" value="CPQ"/>
</dbReference>
<dbReference type="GeneID" id="68694598"/>
<dbReference type="Gene3D" id="3.50.30.30">
    <property type="match status" value="1"/>
</dbReference>
<evidence type="ECO:0000313" key="23">
    <source>
        <dbReference type="EMBL" id="QCC45658.1"/>
    </source>
</evidence>
<evidence type="ECO:0000256" key="12">
    <source>
        <dbReference type="ARBA" id="ARBA00022824"/>
    </source>
</evidence>
<keyword evidence="11 23" id="KW-0378">Hydrolase</keyword>
<dbReference type="Proteomes" id="UP000323075">
    <property type="component" value="Unassembled WGS sequence"/>
</dbReference>
<dbReference type="Pfam" id="PF02225">
    <property type="entry name" value="PA"/>
    <property type="match status" value="1"/>
</dbReference>
<dbReference type="Gene3D" id="3.40.630.10">
    <property type="entry name" value="Zn peptidases"/>
    <property type="match status" value="1"/>
</dbReference>
<dbReference type="GO" id="GO:0005764">
    <property type="term" value="C:lysosome"/>
    <property type="evidence" value="ECO:0007669"/>
    <property type="project" value="UniProtKB-SubCell"/>
</dbReference>
<keyword evidence="9" id="KW-0479">Metal-binding</keyword>
<evidence type="ECO:0000313" key="25">
    <source>
        <dbReference type="Proteomes" id="UP000296216"/>
    </source>
</evidence>
<dbReference type="GO" id="GO:0070573">
    <property type="term" value="F:metallodipeptidase activity"/>
    <property type="evidence" value="ECO:0007669"/>
    <property type="project" value="InterPro"/>
</dbReference>
<dbReference type="EMBL" id="CP038631">
    <property type="protein sequence ID" value="QCC45658.1"/>
    <property type="molecule type" value="Genomic_DNA"/>
</dbReference>
<evidence type="ECO:0000256" key="19">
    <source>
        <dbReference type="ARBA" id="ARBA00025833"/>
    </source>
</evidence>
<keyword evidence="10" id="KW-0732">Signal</keyword>
<dbReference type="PANTHER" id="PTHR12053:SF3">
    <property type="entry name" value="CARBOXYPEPTIDASE Q"/>
    <property type="match status" value="1"/>
</dbReference>
<evidence type="ECO:0000256" key="20">
    <source>
        <dbReference type="ARBA" id="ARBA00033328"/>
    </source>
</evidence>
<evidence type="ECO:0000256" key="8">
    <source>
        <dbReference type="ARBA" id="ARBA00022670"/>
    </source>
</evidence>
<evidence type="ECO:0000256" key="16">
    <source>
        <dbReference type="ARBA" id="ARBA00023145"/>
    </source>
</evidence>
<dbReference type="AlphaFoldDB" id="A0A4D6GY32"/>
<dbReference type="EMBL" id="VRYN01000001">
    <property type="protein sequence ID" value="TYO81919.1"/>
    <property type="molecule type" value="Genomic_DNA"/>
</dbReference>
<evidence type="ECO:0000256" key="3">
    <source>
        <dbReference type="ARBA" id="ARBA00004555"/>
    </source>
</evidence>
<evidence type="ECO:0000256" key="11">
    <source>
        <dbReference type="ARBA" id="ARBA00022801"/>
    </source>
</evidence>
<evidence type="ECO:0000256" key="10">
    <source>
        <dbReference type="ARBA" id="ARBA00022729"/>
    </source>
</evidence>
<keyword evidence="7 24" id="KW-0121">Carboxypeptidase</keyword>
<keyword evidence="15" id="KW-0482">Metalloprotease</keyword>
<evidence type="ECO:0000256" key="6">
    <source>
        <dbReference type="ARBA" id="ARBA00022525"/>
    </source>
</evidence>
<dbReference type="GO" id="GO:0046872">
    <property type="term" value="F:metal ion binding"/>
    <property type="evidence" value="ECO:0007669"/>
    <property type="project" value="UniProtKB-KW"/>
</dbReference>
<dbReference type="SUPFAM" id="SSF52025">
    <property type="entry name" value="PA domain"/>
    <property type="match status" value="1"/>
</dbReference>
<keyword evidence="6" id="KW-0964">Secreted</keyword>
<evidence type="ECO:0000256" key="2">
    <source>
        <dbReference type="ARBA" id="ARBA00004371"/>
    </source>
</evidence>
<evidence type="ECO:0000256" key="5">
    <source>
        <dbReference type="ARBA" id="ARBA00014116"/>
    </source>
</evidence>
<reference evidence="23" key="3">
    <citation type="journal article" name="MicrobiologyOpen">
        <title>Whole-genome comparison between the type strain of Halobacterium salinarum (DSM 3754(T)) and the laboratory strains R1 and NRC-1.</title>
        <authorList>
            <person name="Pfeiffer F."/>
            <person name="Losensky G."/>
            <person name="Marchfelder A."/>
            <person name="Habermann B."/>
            <person name="Dyall-Smith M."/>
        </authorList>
    </citation>
    <scope>NUCLEOTIDE SEQUENCE</scope>
    <source>
        <strain evidence="23">91-R6</strain>
    </source>
</reference>
<keyword evidence="17" id="KW-0325">Glycoprotein</keyword>
<keyword evidence="23" id="KW-0031">Aminopeptidase</keyword>
<dbReference type="Pfam" id="PF04389">
    <property type="entry name" value="Peptidase_M28"/>
    <property type="match status" value="1"/>
</dbReference>
<keyword evidence="16" id="KW-0865">Zymogen</keyword>
<keyword evidence="8" id="KW-0645">Protease</keyword>
<keyword evidence="14" id="KW-0333">Golgi apparatus</keyword>
<reference evidence="24 26" key="2">
    <citation type="submission" date="2019-07" db="EMBL/GenBank/DDBJ databases">
        <title>Genomic Encyclopedia of Archaeal and Bacterial Type Strains, Phase II (KMG-II): from individual species to whole genera.</title>
        <authorList>
            <person name="Goeker M."/>
        </authorList>
    </citation>
    <scope>NUCLEOTIDE SEQUENCE [LARGE SCALE GENOMIC DNA]</scope>
    <source>
        <strain evidence="24 26">DSM 3754</strain>
    </source>
</reference>
<dbReference type="PANTHER" id="PTHR12053">
    <property type="entry name" value="PROTEASE FAMILY M28 PLASMA GLUTAMATE CARBOXYPEPTIDASE-RELATED"/>
    <property type="match status" value="1"/>
</dbReference>
<evidence type="ECO:0000256" key="15">
    <source>
        <dbReference type="ARBA" id="ARBA00023049"/>
    </source>
</evidence>
<feature type="domain" description="Peptidase M28" evidence="22">
    <location>
        <begin position="213"/>
        <end position="397"/>
    </location>
</feature>
<dbReference type="InterPro" id="IPR007484">
    <property type="entry name" value="Peptidase_M28"/>
</dbReference>
<dbReference type="GO" id="GO:0005576">
    <property type="term" value="C:extracellular region"/>
    <property type="evidence" value="ECO:0007669"/>
    <property type="project" value="UniProtKB-SubCell"/>
</dbReference>
<evidence type="ECO:0000313" key="24">
    <source>
        <dbReference type="EMBL" id="TYO81919.1"/>
    </source>
</evidence>
<evidence type="ECO:0000256" key="18">
    <source>
        <dbReference type="ARBA" id="ARBA00023228"/>
    </source>
</evidence>
<protein>
    <recommendedName>
        <fullName evidence="5">Carboxypeptidase Q</fullName>
    </recommendedName>
    <alternativeName>
        <fullName evidence="20">Plasma glutamate carboxypeptidase</fullName>
    </alternativeName>
</protein>
<evidence type="ECO:0000313" key="26">
    <source>
        <dbReference type="Proteomes" id="UP000323075"/>
    </source>
</evidence>
<evidence type="ECO:0000256" key="13">
    <source>
        <dbReference type="ARBA" id="ARBA00022833"/>
    </source>
</evidence>
<keyword evidence="13" id="KW-0862">Zinc</keyword>
<comment type="subunit">
    <text evidence="19">Homodimer. The monomeric form is inactive while the homodimer is active.</text>
</comment>
<gene>
    <name evidence="23" type="primary">ywaD2</name>
    <name evidence="24" type="ORF">APQ99_00432</name>
    <name evidence="23" type="ORF">HBSAL_10075</name>
</gene>
<feature type="domain" description="PA" evidence="21">
    <location>
        <begin position="97"/>
        <end position="187"/>
    </location>
</feature>
<organism evidence="23 25">
    <name type="scientific">Halobacterium salinarum (strain ATCC 33171 / DSM 3754 / JCM 8978 / NBRC 102687 / NCIMB 764 / 91-R6)</name>
    <dbReference type="NCBI Taxonomy" id="2597657"/>
    <lineage>
        <taxon>Archaea</taxon>
        <taxon>Methanobacteriati</taxon>
        <taxon>Methanobacteriota</taxon>
        <taxon>Stenosarchaea group</taxon>
        <taxon>Halobacteria</taxon>
        <taxon>Halobacteriales</taxon>
        <taxon>Halobacteriaceae</taxon>
        <taxon>Halobacterium</taxon>
    </lineage>
</organism>
<evidence type="ECO:0000256" key="7">
    <source>
        <dbReference type="ARBA" id="ARBA00022645"/>
    </source>
</evidence>
<reference evidence="23 25" key="1">
    <citation type="journal article" date="2019" name="Microbiol. Resour. Announc.">
        <title>The Genome Sequence of the Halobacterium salinarum Type Strain Is Closely Related to That of Laboratory Strains NRC-1 and R1.</title>
        <authorList>
            <person name="Pfeiffer F."/>
            <person name="Marchfelder A."/>
            <person name="Habermann B."/>
            <person name="Dyall-Smith M.L."/>
        </authorList>
    </citation>
    <scope>NUCLEOTIDE SEQUENCE [LARGE SCALE GENOMIC DNA]</scope>
    <source>
        <strain evidence="23">91-R6</strain>
        <strain evidence="25">ATCC 33171 / DSM 3754 / JCM 8978 / NBRC 102687 / NCIMB 764 / 91-R6</strain>
    </source>
</reference>
<dbReference type="RefSeq" id="WP_010903474.1">
    <property type="nucleotide sequence ID" value="NZ_VRYN01000001.1"/>
</dbReference>
<dbReference type="GO" id="GO:0004180">
    <property type="term" value="F:carboxypeptidase activity"/>
    <property type="evidence" value="ECO:0007669"/>
    <property type="project" value="UniProtKB-KW"/>
</dbReference>
<dbReference type="InterPro" id="IPR046450">
    <property type="entry name" value="PA_dom_sf"/>
</dbReference>
<dbReference type="InterPro" id="IPR003137">
    <property type="entry name" value="PA_domain"/>
</dbReference>
<evidence type="ECO:0000256" key="1">
    <source>
        <dbReference type="ARBA" id="ARBA00004240"/>
    </source>
</evidence>
<keyword evidence="18" id="KW-0458">Lysosome</keyword>
<name>A0A4D6GY32_HALS9</name>
<evidence type="ECO:0000256" key="14">
    <source>
        <dbReference type="ARBA" id="ARBA00023034"/>
    </source>
</evidence>
<evidence type="ECO:0000259" key="22">
    <source>
        <dbReference type="Pfam" id="PF04389"/>
    </source>
</evidence>
<dbReference type="Proteomes" id="UP000296216">
    <property type="component" value="Chromosome"/>
</dbReference>